<dbReference type="STRING" id="1232683.ADIMK_1436"/>
<dbReference type="PATRIC" id="fig|1232683.4.peg.1415"/>
<reference evidence="1 2" key="1">
    <citation type="submission" date="2014-04" db="EMBL/GenBank/DDBJ databases">
        <title>Marinobacterium kochiensis sp. nov., isolated from sediment sample collected from Kochi backwaters in Kerala, India.</title>
        <authorList>
            <person name="Singh A."/>
            <person name="Pinnaka A.K."/>
        </authorList>
    </citation>
    <scope>NUCLEOTIDE SEQUENCE [LARGE SCALE GENOMIC DNA]</scope>
    <source>
        <strain evidence="1 2">AK27</strain>
    </source>
</reference>
<accession>A0A081G085</accession>
<dbReference type="RefSeq" id="WP_036185628.1">
    <property type="nucleotide sequence ID" value="NZ_JMQN01000018.1"/>
</dbReference>
<dbReference type="EMBL" id="JMQN01000018">
    <property type="protein sequence ID" value="KEA64190.1"/>
    <property type="molecule type" value="Genomic_DNA"/>
</dbReference>
<name>A0A081G085_9GAMM</name>
<evidence type="ECO:0000313" key="1">
    <source>
        <dbReference type="EMBL" id="KEA64190.1"/>
    </source>
</evidence>
<dbReference type="Pfam" id="PF11927">
    <property type="entry name" value="HODM_asu-like"/>
    <property type="match status" value="1"/>
</dbReference>
<comment type="caution">
    <text evidence="1">The sequence shown here is derived from an EMBL/GenBank/DDBJ whole genome shotgun (WGS) entry which is preliminary data.</text>
</comment>
<proteinExistence type="predicted"/>
<evidence type="ECO:0008006" key="3">
    <source>
        <dbReference type="Google" id="ProtNLM"/>
    </source>
</evidence>
<dbReference type="Proteomes" id="UP000028252">
    <property type="component" value="Unassembled WGS sequence"/>
</dbReference>
<dbReference type="eggNOG" id="ENOG502Z7ZS">
    <property type="taxonomic scope" value="Bacteria"/>
</dbReference>
<dbReference type="OrthoDB" id="5242510at2"/>
<dbReference type="InterPro" id="IPR021848">
    <property type="entry name" value="HODM_asu-like"/>
</dbReference>
<keyword evidence="2" id="KW-1185">Reference proteome</keyword>
<sequence length="339" mass="39230">MRMSPKPIQSFRDDFTYSNSPGAIARFPFPFPEDEYMYSVNIEPHVTPGPEGSVYEHLLDIDEHYLSEMHERDLVLKENPKRCLAMPHMDLACWDMIDRVMTCFAADYPEHFSLEREGDHWTWENKLLNIKDSFTFGDSSTLPMPPMEYIGRQVQGDFALLDQRDGDLFLDAGIVTCPADWSLAFDAGMSFKEWHGPVPLAHGMGVFDRALKYLCAISQGRPVRRLNWTLTINARMDTSPETYPQWGTDRASVTPDNVGEKVHLRVELQVLDRMSRSNALMFSIRTYLISMNDLVTNPEWAKRMHRVMKSLPPELIEYKGLTRYHPMLVEWLSRFDPAN</sequence>
<dbReference type="AlphaFoldDB" id="A0A081G085"/>
<gene>
    <name evidence="1" type="ORF">ADIMK_1436</name>
</gene>
<protein>
    <recommendedName>
        <fullName evidence="3">DUF3445 domain-containing protein</fullName>
    </recommendedName>
</protein>
<evidence type="ECO:0000313" key="2">
    <source>
        <dbReference type="Proteomes" id="UP000028252"/>
    </source>
</evidence>
<organism evidence="1 2">
    <name type="scientific">Marinobacterium lacunae</name>
    <dbReference type="NCBI Taxonomy" id="1232683"/>
    <lineage>
        <taxon>Bacteria</taxon>
        <taxon>Pseudomonadati</taxon>
        <taxon>Pseudomonadota</taxon>
        <taxon>Gammaproteobacteria</taxon>
        <taxon>Oceanospirillales</taxon>
        <taxon>Oceanospirillaceae</taxon>
        <taxon>Marinobacterium</taxon>
    </lineage>
</organism>